<dbReference type="Pfam" id="PF25298">
    <property type="entry name" value="Baculo_FP_2nd"/>
    <property type="match status" value="1"/>
</dbReference>
<protein>
    <submittedName>
        <fullName evidence="3">Uncharacterized protein LOC106126076</fullName>
    </submittedName>
</protein>
<evidence type="ECO:0000313" key="3">
    <source>
        <dbReference type="RefSeq" id="XP_013178998.1"/>
    </source>
</evidence>
<dbReference type="Proteomes" id="UP000694872">
    <property type="component" value="Unplaced"/>
</dbReference>
<dbReference type="GeneID" id="106126076"/>
<dbReference type="KEGG" id="pxu:106126076"/>
<feature type="coiled-coil region" evidence="1">
    <location>
        <begin position="134"/>
        <end position="164"/>
    </location>
</feature>
<organism evidence="3">
    <name type="scientific">Papilio xuthus</name>
    <name type="common">Asian swallowtail butterfly</name>
    <dbReference type="NCBI Taxonomy" id="66420"/>
    <lineage>
        <taxon>Eukaryota</taxon>
        <taxon>Metazoa</taxon>
        <taxon>Ecdysozoa</taxon>
        <taxon>Arthropoda</taxon>
        <taxon>Hexapoda</taxon>
        <taxon>Insecta</taxon>
        <taxon>Pterygota</taxon>
        <taxon>Neoptera</taxon>
        <taxon>Endopterygota</taxon>
        <taxon>Lepidoptera</taxon>
        <taxon>Glossata</taxon>
        <taxon>Ditrysia</taxon>
        <taxon>Papilionoidea</taxon>
        <taxon>Papilionidae</taxon>
        <taxon>Papilioninae</taxon>
        <taxon>Papilio</taxon>
    </lineage>
</organism>
<dbReference type="Gene3D" id="1.20.5.170">
    <property type="match status" value="1"/>
</dbReference>
<evidence type="ECO:0000256" key="1">
    <source>
        <dbReference type="SAM" id="Coils"/>
    </source>
</evidence>
<name>A0AAJ7EIT8_PAPXU</name>
<accession>A0AAJ7EIT8</accession>
<feature type="domain" description="FP protein C-terminal" evidence="2">
    <location>
        <begin position="276"/>
        <end position="327"/>
    </location>
</feature>
<dbReference type="AlphaFoldDB" id="A0AAJ7EIT8"/>
<dbReference type="InterPro" id="IPR057251">
    <property type="entry name" value="FP_C"/>
</dbReference>
<proteinExistence type="predicted"/>
<gene>
    <name evidence="3" type="primary">LOC106126076</name>
</gene>
<sequence>MLTCTRCKVEFREGAHCSSCQGHFDFPCAGITENGYRKLGDRRNTWKCATCKVAGNSSPRPGSSKASVPVDLEKVMEDLRCLTFQLAPLPSMIETVKLIQTDLKSLKADITDLKLLKTDIADVKASMEFVQYSVEMLTGKVSALDKEVQELKKSKDDLSILQRQVSDLRTVAQEQDQRARMNNMEIKGVPMTNSENLFSLVTNIGNLIQCPITKDQINYIARVPSRGNNRIKSIVVSVLNRYQKDDFVAAARKLTITAADLGLQGGTRIFINDHLTVDNKILLNKAKALAKEKNFAFTWVKGSKIFMRRNPTSPIIAIRTEADLKKLCT</sequence>
<keyword evidence="1" id="KW-0175">Coiled coil</keyword>
<dbReference type="RefSeq" id="XP_013178998.1">
    <property type="nucleotide sequence ID" value="XM_013323544.1"/>
</dbReference>
<reference evidence="3" key="1">
    <citation type="submission" date="2025-08" db="UniProtKB">
        <authorList>
            <consortium name="RefSeq"/>
        </authorList>
    </citation>
    <scope>IDENTIFICATION</scope>
</reference>
<evidence type="ECO:0000259" key="2">
    <source>
        <dbReference type="Pfam" id="PF25298"/>
    </source>
</evidence>